<evidence type="ECO:0000256" key="1">
    <source>
        <dbReference type="SAM" id="MobiDB-lite"/>
    </source>
</evidence>
<name>A0AAD8NVT9_TARER</name>
<dbReference type="InterPro" id="IPR036397">
    <property type="entry name" value="RNaseH_sf"/>
</dbReference>
<feature type="domain" description="RNase H type-1" evidence="2">
    <location>
        <begin position="58"/>
        <end position="151"/>
    </location>
</feature>
<dbReference type="AlphaFoldDB" id="A0AAD8NVT9"/>
<protein>
    <recommendedName>
        <fullName evidence="2">RNase H type-1 domain-containing protein</fullName>
    </recommendedName>
</protein>
<dbReference type="PANTHER" id="PTHR47723:SF23">
    <property type="entry name" value="REVERSE TRANSCRIPTASE-LIKE PROTEIN"/>
    <property type="match status" value="1"/>
</dbReference>
<evidence type="ECO:0000313" key="3">
    <source>
        <dbReference type="EMBL" id="KAK1423198.1"/>
    </source>
</evidence>
<dbReference type="Proteomes" id="UP001229421">
    <property type="component" value="Unassembled WGS sequence"/>
</dbReference>
<sequence length="182" mass="20367">MIPEGSTQQRAWSNNTNTQEIVYQYESSTQRSVWAPPPPQGCYKLNTDGSSPSKDQTHGRAQHGPTELHGIWKGLQMLDNLELEGSVLETDSKPAHEWVTGKDEKRVKSKTVAQCWDIIIQCRRLKDKNNIVITLVSGDANRCADKLAKMAKRSLGEGGYEVLYALPDELSYFVAKDVEFIG</sequence>
<evidence type="ECO:0000259" key="2">
    <source>
        <dbReference type="Pfam" id="PF13456"/>
    </source>
</evidence>
<dbReference type="InterPro" id="IPR053151">
    <property type="entry name" value="RNase_H-like"/>
</dbReference>
<dbReference type="Pfam" id="PF13456">
    <property type="entry name" value="RVT_3"/>
    <property type="match status" value="1"/>
</dbReference>
<feature type="region of interest" description="Disordered" evidence="1">
    <location>
        <begin position="31"/>
        <end position="66"/>
    </location>
</feature>
<comment type="caution">
    <text evidence="3">The sequence shown here is derived from an EMBL/GenBank/DDBJ whole genome shotgun (WGS) entry which is preliminary data.</text>
</comment>
<dbReference type="CDD" id="cd06222">
    <property type="entry name" value="RNase_H_like"/>
    <property type="match status" value="1"/>
</dbReference>
<reference evidence="3" key="1">
    <citation type="journal article" date="2023" name="bioRxiv">
        <title>Improved chromosome-level genome assembly for marigold (Tagetes erecta).</title>
        <authorList>
            <person name="Jiang F."/>
            <person name="Yuan L."/>
            <person name="Wang S."/>
            <person name="Wang H."/>
            <person name="Xu D."/>
            <person name="Wang A."/>
            <person name="Fan W."/>
        </authorList>
    </citation>
    <scope>NUCLEOTIDE SEQUENCE</scope>
    <source>
        <strain evidence="3">WSJ</strain>
        <tissue evidence="3">Leaf</tissue>
    </source>
</reference>
<dbReference type="InterPro" id="IPR002156">
    <property type="entry name" value="RNaseH_domain"/>
</dbReference>
<dbReference type="InterPro" id="IPR012337">
    <property type="entry name" value="RNaseH-like_sf"/>
</dbReference>
<organism evidence="3 4">
    <name type="scientific">Tagetes erecta</name>
    <name type="common">African marigold</name>
    <dbReference type="NCBI Taxonomy" id="13708"/>
    <lineage>
        <taxon>Eukaryota</taxon>
        <taxon>Viridiplantae</taxon>
        <taxon>Streptophyta</taxon>
        <taxon>Embryophyta</taxon>
        <taxon>Tracheophyta</taxon>
        <taxon>Spermatophyta</taxon>
        <taxon>Magnoliopsida</taxon>
        <taxon>eudicotyledons</taxon>
        <taxon>Gunneridae</taxon>
        <taxon>Pentapetalae</taxon>
        <taxon>asterids</taxon>
        <taxon>campanulids</taxon>
        <taxon>Asterales</taxon>
        <taxon>Asteraceae</taxon>
        <taxon>Asteroideae</taxon>
        <taxon>Heliantheae alliance</taxon>
        <taxon>Tageteae</taxon>
        <taxon>Tagetes</taxon>
    </lineage>
</organism>
<dbReference type="PANTHER" id="PTHR47723">
    <property type="entry name" value="OS05G0353850 PROTEIN"/>
    <property type="match status" value="1"/>
</dbReference>
<keyword evidence="4" id="KW-1185">Reference proteome</keyword>
<proteinExistence type="predicted"/>
<accession>A0AAD8NVT9</accession>
<dbReference type="InterPro" id="IPR044730">
    <property type="entry name" value="RNase_H-like_dom_plant"/>
</dbReference>
<dbReference type="SUPFAM" id="SSF53098">
    <property type="entry name" value="Ribonuclease H-like"/>
    <property type="match status" value="1"/>
</dbReference>
<dbReference type="GO" id="GO:0004523">
    <property type="term" value="F:RNA-DNA hybrid ribonuclease activity"/>
    <property type="evidence" value="ECO:0007669"/>
    <property type="project" value="InterPro"/>
</dbReference>
<dbReference type="GO" id="GO:0003676">
    <property type="term" value="F:nucleic acid binding"/>
    <property type="evidence" value="ECO:0007669"/>
    <property type="project" value="InterPro"/>
</dbReference>
<evidence type="ECO:0000313" key="4">
    <source>
        <dbReference type="Proteomes" id="UP001229421"/>
    </source>
</evidence>
<dbReference type="Gene3D" id="3.30.420.10">
    <property type="entry name" value="Ribonuclease H-like superfamily/Ribonuclease H"/>
    <property type="match status" value="1"/>
</dbReference>
<gene>
    <name evidence="3" type="ORF">QVD17_18494</name>
</gene>
<dbReference type="EMBL" id="JAUHHV010000005">
    <property type="protein sequence ID" value="KAK1423198.1"/>
    <property type="molecule type" value="Genomic_DNA"/>
</dbReference>